<dbReference type="RefSeq" id="XP_027203459.1">
    <property type="nucleotide sequence ID" value="XM_027347658.1"/>
</dbReference>
<accession>A0A6P6YFA3</accession>
<dbReference type="Proteomes" id="UP000515146">
    <property type="component" value="Unplaced"/>
</dbReference>
<dbReference type="InterPro" id="IPR011009">
    <property type="entry name" value="Kinase-like_dom_sf"/>
</dbReference>
<dbReference type="OMA" id="FGWAIND"/>
<dbReference type="AlphaFoldDB" id="A0A6P6YFA3"/>
<dbReference type="PANTHER" id="PTHR22603:SF93">
    <property type="entry name" value="RE24176P"/>
    <property type="match status" value="1"/>
</dbReference>
<keyword evidence="1" id="KW-0594">Phospholipid biosynthesis</keyword>
<gene>
    <name evidence="5" type="primary">LOC113797303</name>
</gene>
<evidence type="ECO:0000256" key="2">
    <source>
        <dbReference type="ARBA" id="ARBA00023264"/>
    </source>
</evidence>
<dbReference type="GO" id="GO:0004305">
    <property type="term" value="F:ethanolamine kinase activity"/>
    <property type="evidence" value="ECO:0007669"/>
    <property type="project" value="TreeGrafter"/>
</dbReference>
<dbReference type="GO" id="GO:0004103">
    <property type="term" value="F:choline kinase activity"/>
    <property type="evidence" value="ECO:0007669"/>
    <property type="project" value="TreeGrafter"/>
</dbReference>
<dbReference type="GO" id="GO:0006646">
    <property type="term" value="P:phosphatidylethanolamine biosynthetic process"/>
    <property type="evidence" value="ECO:0007669"/>
    <property type="project" value="TreeGrafter"/>
</dbReference>
<name>A0A6P6YFA3_DERPT</name>
<dbReference type="PANTHER" id="PTHR22603">
    <property type="entry name" value="CHOLINE/ETHANOALAMINE KINASE"/>
    <property type="match status" value="1"/>
</dbReference>
<dbReference type="KEGG" id="dpte:113797303"/>
<dbReference type="Gene3D" id="3.30.200.20">
    <property type="entry name" value="Phosphorylase Kinase, domain 1"/>
    <property type="match status" value="1"/>
</dbReference>
<sequence length="395" mass="46386">MSSSVIDDEEKKVEDELFEKYKNIIPEELFRGTTPDDIGEQCFKLAKIYMANNNDWRRLCRTKDDLNIRRITGGLTNQLYYVGLKNHSDETNNAITIKFYQSKHFKKDDNDDERLNDTIISIIMSERGLGPKVFGIIPNGIIQSYHEHERFAPKHQQNDRLLRKLAHCLAQLNSLDIPIAKDKFNLLDIVINYIHDGYHRINVSSLAKELNLTGLLENDFLAEMDWFYSFMEQYDNQCPMVFCHNDFRSSNIMVLKDNEELLLCDFEYGAYGFRGYDLATFLIEWGRNIFDFQNLNLPSDDVLEKFIRFYLEGWDQIDPGYSTKAENSCQNIMNETKIGYFFCLVVFIGVTLNQKEAIIENFEYDPKQICTGVNYMFKQYLNIKNSLIKEKIIQF</sequence>
<reference evidence="5" key="1">
    <citation type="submission" date="2025-08" db="UniProtKB">
        <authorList>
            <consortium name="RefSeq"/>
        </authorList>
    </citation>
    <scope>IDENTIFICATION</scope>
    <source>
        <strain evidence="5">Airmid</strain>
    </source>
</reference>
<dbReference type="OrthoDB" id="6497831at2759"/>
<evidence type="ECO:0000313" key="5">
    <source>
        <dbReference type="RefSeq" id="XP_027203459.1"/>
    </source>
</evidence>
<dbReference type="Gene3D" id="3.90.1200.10">
    <property type="match status" value="1"/>
</dbReference>
<dbReference type="GO" id="GO:0005737">
    <property type="term" value="C:cytoplasm"/>
    <property type="evidence" value="ECO:0007669"/>
    <property type="project" value="TreeGrafter"/>
</dbReference>
<evidence type="ECO:0000256" key="3">
    <source>
        <dbReference type="ARBA" id="ARBA00038211"/>
    </source>
</evidence>
<keyword evidence="1" id="KW-0444">Lipid biosynthesis</keyword>
<dbReference type="Pfam" id="PF01633">
    <property type="entry name" value="Choline_kinase"/>
    <property type="match status" value="1"/>
</dbReference>
<keyword evidence="1" id="KW-0443">Lipid metabolism</keyword>
<protein>
    <submittedName>
        <fullName evidence="5">Choline/ethanolamine kinase-like</fullName>
    </submittedName>
</protein>
<proteinExistence type="inferred from homology"/>
<evidence type="ECO:0000313" key="4">
    <source>
        <dbReference type="Proteomes" id="UP000515146"/>
    </source>
</evidence>
<evidence type="ECO:0000256" key="1">
    <source>
        <dbReference type="ARBA" id="ARBA00023209"/>
    </source>
</evidence>
<dbReference type="InParanoid" id="A0A6P6YFA3"/>
<dbReference type="SUPFAM" id="SSF56112">
    <property type="entry name" value="Protein kinase-like (PK-like)"/>
    <property type="match status" value="1"/>
</dbReference>
<organism evidence="4 5">
    <name type="scientific">Dermatophagoides pteronyssinus</name>
    <name type="common">European house dust mite</name>
    <dbReference type="NCBI Taxonomy" id="6956"/>
    <lineage>
        <taxon>Eukaryota</taxon>
        <taxon>Metazoa</taxon>
        <taxon>Ecdysozoa</taxon>
        <taxon>Arthropoda</taxon>
        <taxon>Chelicerata</taxon>
        <taxon>Arachnida</taxon>
        <taxon>Acari</taxon>
        <taxon>Acariformes</taxon>
        <taxon>Sarcoptiformes</taxon>
        <taxon>Astigmata</taxon>
        <taxon>Psoroptidia</taxon>
        <taxon>Analgoidea</taxon>
        <taxon>Pyroglyphidae</taxon>
        <taxon>Dermatophagoidinae</taxon>
        <taxon>Dermatophagoides</taxon>
    </lineage>
</organism>
<keyword evidence="2" id="KW-1208">Phospholipid metabolism</keyword>
<comment type="similarity">
    <text evidence="3">Belongs to the choline/ethanolamine kinase family.</text>
</comment>
<keyword evidence="4" id="KW-1185">Reference proteome</keyword>